<reference evidence="2" key="1">
    <citation type="submission" date="2021-01" db="EMBL/GenBank/DDBJ databases">
        <authorList>
            <person name="Corre E."/>
            <person name="Pelletier E."/>
            <person name="Niang G."/>
            <person name="Scheremetjew M."/>
            <person name="Finn R."/>
            <person name="Kale V."/>
            <person name="Holt S."/>
            <person name="Cochrane G."/>
            <person name="Meng A."/>
            <person name="Brown T."/>
            <person name="Cohen L."/>
        </authorList>
    </citation>
    <scope>NUCLEOTIDE SEQUENCE</scope>
    <source>
        <strain evidence="2">PLY429</strain>
    </source>
</reference>
<gene>
    <name evidence="2" type="ORF">TCHU04912_LOCUS8461</name>
</gene>
<dbReference type="AlphaFoldDB" id="A0A7S1SRS3"/>
<accession>A0A7S1SRS3</accession>
<evidence type="ECO:0000313" key="2">
    <source>
        <dbReference type="EMBL" id="CAD9206225.1"/>
    </source>
</evidence>
<dbReference type="EMBL" id="HBGG01016476">
    <property type="protein sequence ID" value="CAD9206225.1"/>
    <property type="molecule type" value="Transcribed_RNA"/>
</dbReference>
<sequence length="150" mass="16468">MAESLRERVGDFVPFVDILEAEMRATRSQQRASGESKCAAQPPDPSQPETQTLHGSSPPQVNSEENAGVVTKKRKHPVSAPEKTPKAALHELYQQKGLQQQLTFDTQPEVDKHGTLKSPPAFVCRVTCPPFFGVRSHEYFSAHCDAANAS</sequence>
<name>A0A7S1SRS3_9CHLO</name>
<proteinExistence type="predicted"/>
<organism evidence="2">
    <name type="scientific">Tetraselmis chuii</name>
    <dbReference type="NCBI Taxonomy" id="63592"/>
    <lineage>
        <taxon>Eukaryota</taxon>
        <taxon>Viridiplantae</taxon>
        <taxon>Chlorophyta</taxon>
        <taxon>core chlorophytes</taxon>
        <taxon>Chlorodendrophyceae</taxon>
        <taxon>Chlorodendrales</taxon>
        <taxon>Chlorodendraceae</taxon>
        <taxon>Tetraselmis</taxon>
    </lineage>
</organism>
<protein>
    <submittedName>
        <fullName evidence="2">Uncharacterized protein</fullName>
    </submittedName>
</protein>
<feature type="compositionally biased region" description="Polar residues" evidence="1">
    <location>
        <begin position="47"/>
        <end position="65"/>
    </location>
</feature>
<feature type="region of interest" description="Disordered" evidence="1">
    <location>
        <begin position="25"/>
        <end position="88"/>
    </location>
</feature>
<evidence type="ECO:0000256" key="1">
    <source>
        <dbReference type="SAM" id="MobiDB-lite"/>
    </source>
</evidence>